<accession>A0ABU6WMS2</accession>
<dbReference type="EMBL" id="JASCZI010181821">
    <property type="protein sequence ID" value="MED6185983.1"/>
    <property type="molecule type" value="Genomic_DNA"/>
</dbReference>
<feature type="non-terminal residue" evidence="1">
    <location>
        <position position="213"/>
    </location>
</feature>
<proteinExistence type="predicted"/>
<organism evidence="1 2">
    <name type="scientific">Stylosanthes scabra</name>
    <dbReference type="NCBI Taxonomy" id="79078"/>
    <lineage>
        <taxon>Eukaryota</taxon>
        <taxon>Viridiplantae</taxon>
        <taxon>Streptophyta</taxon>
        <taxon>Embryophyta</taxon>
        <taxon>Tracheophyta</taxon>
        <taxon>Spermatophyta</taxon>
        <taxon>Magnoliopsida</taxon>
        <taxon>eudicotyledons</taxon>
        <taxon>Gunneridae</taxon>
        <taxon>Pentapetalae</taxon>
        <taxon>rosids</taxon>
        <taxon>fabids</taxon>
        <taxon>Fabales</taxon>
        <taxon>Fabaceae</taxon>
        <taxon>Papilionoideae</taxon>
        <taxon>50 kb inversion clade</taxon>
        <taxon>dalbergioids sensu lato</taxon>
        <taxon>Dalbergieae</taxon>
        <taxon>Pterocarpus clade</taxon>
        <taxon>Stylosanthes</taxon>
    </lineage>
</organism>
<sequence>MHRTECKSERAIVVGFNKLTTRGGADDEGTDVDGVKEERWESWWRIDTRIDSCQFFRRLHQLPVAITFNPELRLTHGLRLREALVALFPFITHANHGSRGAYEANNSAYGNSGPSRVVSVVGSLFPRGTKANVAAYDERSFTIGARKNGPPGKYERWLSSASSGSVGLAMITDRTFQVQVQAWKVGEPSVKISVCLAFSKGQVFRCMSWRTRG</sequence>
<reference evidence="1 2" key="1">
    <citation type="journal article" date="2023" name="Plants (Basel)">
        <title>Bridging the Gap: Combining Genomics and Transcriptomics Approaches to Understand Stylosanthes scabra, an Orphan Legume from the Brazilian Caatinga.</title>
        <authorList>
            <person name="Ferreira-Neto J.R.C."/>
            <person name="da Silva M.D."/>
            <person name="Binneck E."/>
            <person name="de Melo N.F."/>
            <person name="da Silva R.H."/>
            <person name="de Melo A.L.T.M."/>
            <person name="Pandolfi V."/>
            <person name="Bustamante F.O."/>
            <person name="Brasileiro-Vidal A.C."/>
            <person name="Benko-Iseppon A.M."/>
        </authorList>
    </citation>
    <scope>NUCLEOTIDE SEQUENCE [LARGE SCALE GENOMIC DNA]</scope>
    <source>
        <tissue evidence="1">Leaves</tissue>
    </source>
</reference>
<comment type="caution">
    <text evidence="1">The sequence shown here is derived from an EMBL/GenBank/DDBJ whole genome shotgun (WGS) entry which is preliminary data.</text>
</comment>
<dbReference type="Proteomes" id="UP001341840">
    <property type="component" value="Unassembled WGS sequence"/>
</dbReference>
<protein>
    <submittedName>
        <fullName evidence="1">Uncharacterized protein</fullName>
    </submittedName>
</protein>
<evidence type="ECO:0000313" key="1">
    <source>
        <dbReference type="EMBL" id="MED6185983.1"/>
    </source>
</evidence>
<evidence type="ECO:0000313" key="2">
    <source>
        <dbReference type="Proteomes" id="UP001341840"/>
    </source>
</evidence>
<gene>
    <name evidence="1" type="ORF">PIB30_062384</name>
</gene>
<keyword evidence="2" id="KW-1185">Reference proteome</keyword>
<name>A0ABU6WMS2_9FABA</name>